<feature type="region of interest" description="Disordered" evidence="1">
    <location>
        <begin position="40"/>
        <end position="65"/>
    </location>
</feature>
<dbReference type="EMBL" id="JAGKQM010000019">
    <property type="protein sequence ID" value="KAH0855953.1"/>
    <property type="molecule type" value="Genomic_DNA"/>
</dbReference>
<feature type="non-terminal residue" evidence="2">
    <location>
        <position position="1"/>
    </location>
</feature>
<evidence type="ECO:0000313" key="2">
    <source>
        <dbReference type="EMBL" id="KAH0855953.1"/>
    </source>
</evidence>
<protein>
    <submittedName>
        <fullName evidence="2">Uncharacterized protein</fullName>
    </submittedName>
</protein>
<comment type="caution">
    <text evidence="2">The sequence shown here is derived from an EMBL/GenBank/DDBJ whole genome shotgun (WGS) entry which is preliminary data.</text>
</comment>
<dbReference type="Proteomes" id="UP000824890">
    <property type="component" value="Unassembled WGS sequence"/>
</dbReference>
<sequence>FGISIVHRIDQARLSRSGLLRAILAAANRKGLADMEARLVQDEEASSSSEEDSEEQEDGFGSDPLKTMLSHVPSFDRSYVSDQDLDQYSVVTRLRLNLIQHYLWDKKQSETEIICIDFNHYD</sequence>
<evidence type="ECO:0000313" key="3">
    <source>
        <dbReference type="Proteomes" id="UP000824890"/>
    </source>
</evidence>
<reference evidence="2 3" key="1">
    <citation type="submission" date="2021-05" db="EMBL/GenBank/DDBJ databases">
        <title>Genome Assembly of Synthetic Allotetraploid Brassica napus Reveals Homoeologous Exchanges between Subgenomes.</title>
        <authorList>
            <person name="Davis J.T."/>
        </authorList>
    </citation>
    <scope>NUCLEOTIDE SEQUENCE [LARGE SCALE GENOMIC DNA]</scope>
    <source>
        <strain evidence="3">cv. Da-Ae</strain>
        <tissue evidence="2">Seedling</tissue>
    </source>
</reference>
<name>A0ABQ7XJ12_BRANA</name>
<keyword evidence="3" id="KW-1185">Reference proteome</keyword>
<evidence type="ECO:0000256" key="1">
    <source>
        <dbReference type="SAM" id="MobiDB-lite"/>
    </source>
</evidence>
<organism evidence="2 3">
    <name type="scientific">Brassica napus</name>
    <name type="common">Rape</name>
    <dbReference type="NCBI Taxonomy" id="3708"/>
    <lineage>
        <taxon>Eukaryota</taxon>
        <taxon>Viridiplantae</taxon>
        <taxon>Streptophyta</taxon>
        <taxon>Embryophyta</taxon>
        <taxon>Tracheophyta</taxon>
        <taxon>Spermatophyta</taxon>
        <taxon>Magnoliopsida</taxon>
        <taxon>eudicotyledons</taxon>
        <taxon>Gunneridae</taxon>
        <taxon>Pentapetalae</taxon>
        <taxon>rosids</taxon>
        <taxon>malvids</taxon>
        <taxon>Brassicales</taxon>
        <taxon>Brassicaceae</taxon>
        <taxon>Brassiceae</taxon>
        <taxon>Brassica</taxon>
    </lineage>
</organism>
<proteinExistence type="predicted"/>
<feature type="compositionally biased region" description="Acidic residues" evidence="1">
    <location>
        <begin position="42"/>
        <end position="60"/>
    </location>
</feature>
<gene>
    <name evidence="2" type="ORF">HID58_084214</name>
</gene>
<accession>A0ABQ7XJ12</accession>